<evidence type="ECO:0000256" key="1">
    <source>
        <dbReference type="SAM" id="MobiDB-lite"/>
    </source>
</evidence>
<name>A0A1B8AHA3_FUSPO</name>
<proteinExistence type="predicted"/>
<dbReference type="AlphaFoldDB" id="A0A1B8AHA3"/>
<organism evidence="2 3">
    <name type="scientific">Fusarium poae</name>
    <dbReference type="NCBI Taxonomy" id="36050"/>
    <lineage>
        <taxon>Eukaryota</taxon>
        <taxon>Fungi</taxon>
        <taxon>Dikarya</taxon>
        <taxon>Ascomycota</taxon>
        <taxon>Pezizomycotina</taxon>
        <taxon>Sordariomycetes</taxon>
        <taxon>Hypocreomycetidae</taxon>
        <taxon>Hypocreales</taxon>
        <taxon>Nectriaceae</taxon>
        <taxon>Fusarium</taxon>
    </lineage>
</organism>
<reference evidence="2 3" key="1">
    <citation type="submission" date="2016-06" db="EMBL/GenBank/DDBJ databases">
        <title>Living apart together: crosstalk between the core and supernumerary genomes in a fungal plant pathogen.</title>
        <authorList>
            <person name="Vanheule A."/>
            <person name="Audenaert K."/>
            <person name="Warris S."/>
            <person name="Van De Geest H."/>
            <person name="Schijlen E."/>
            <person name="Hofte M."/>
            <person name="De Saeger S."/>
            <person name="Haesaert G."/>
            <person name="Waalwijk C."/>
            <person name="Van Der Lee T."/>
        </authorList>
    </citation>
    <scope>NUCLEOTIDE SEQUENCE [LARGE SCALE GENOMIC DNA]</scope>
    <source>
        <strain evidence="2 3">2516</strain>
    </source>
</reference>
<feature type="region of interest" description="Disordered" evidence="1">
    <location>
        <begin position="1"/>
        <end position="72"/>
    </location>
</feature>
<keyword evidence="3" id="KW-1185">Reference proteome</keyword>
<gene>
    <name evidence="2" type="ORF">FPOA_11663</name>
</gene>
<evidence type="ECO:0000313" key="3">
    <source>
        <dbReference type="Proteomes" id="UP000091967"/>
    </source>
</evidence>
<comment type="caution">
    <text evidence="2">The sequence shown here is derived from an EMBL/GenBank/DDBJ whole genome shotgun (WGS) entry which is preliminary data.</text>
</comment>
<dbReference type="Proteomes" id="UP000091967">
    <property type="component" value="Unassembled WGS sequence"/>
</dbReference>
<protein>
    <submittedName>
        <fullName evidence="2">Uncharacterized protein</fullName>
    </submittedName>
</protein>
<feature type="compositionally biased region" description="Polar residues" evidence="1">
    <location>
        <begin position="1"/>
        <end position="14"/>
    </location>
</feature>
<evidence type="ECO:0000313" key="2">
    <source>
        <dbReference type="EMBL" id="OBS19938.1"/>
    </source>
</evidence>
<dbReference type="EMBL" id="LYXU01000004">
    <property type="protein sequence ID" value="OBS19938.1"/>
    <property type="molecule type" value="Genomic_DNA"/>
</dbReference>
<accession>A0A1B8AHA3</accession>
<sequence length="97" mass="10858">MMSSPISHGTQSCKDQIVDRRSGKRGILSTKTPRAQDKTPWLSYYKPVDNTDQDNSDDGNTQPSQPDEDTEIAQVDRLFSLISEVAKKADRRCEVAT</sequence>